<evidence type="ECO:0000256" key="3">
    <source>
        <dbReference type="ARBA" id="ARBA00022692"/>
    </source>
</evidence>
<feature type="transmembrane region" description="Helical" evidence="6">
    <location>
        <begin position="440"/>
        <end position="460"/>
    </location>
</feature>
<evidence type="ECO:0000256" key="2">
    <source>
        <dbReference type="ARBA" id="ARBA00022475"/>
    </source>
</evidence>
<dbReference type="PANTHER" id="PTHR30294:SF29">
    <property type="entry name" value="MULTIDRUG ABC TRANSPORTER PERMEASE YBHS-RELATED"/>
    <property type="match status" value="1"/>
</dbReference>
<dbReference type="GO" id="GO:0005886">
    <property type="term" value="C:plasma membrane"/>
    <property type="evidence" value="ECO:0007669"/>
    <property type="project" value="UniProtKB-SubCell"/>
</dbReference>
<feature type="transmembrane region" description="Helical" evidence="6">
    <location>
        <begin position="21"/>
        <end position="43"/>
    </location>
</feature>
<feature type="domain" description="ABC-2 type transporter transmembrane" evidence="7">
    <location>
        <begin position="22"/>
        <end position="375"/>
    </location>
</feature>
<dbReference type="Proteomes" id="UP000269374">
    <property type="component" value="Chromosome"/>
</dbReference>
<evidence type="ECO:0000256" key="6">
    <source>
        <dbReference type="SAM" id="Phobius"/>
    </source>
</evidence>
<evidence type="ECO:0000259" key="7">
    <source>
        <dbReference type="Pfam" id="PF12698"/>
    </source>
</evidence>
<feature type="transmembrane region" description="Helical" evidence="6">
    <location>
        <begin position="271"/>
        <end position="297"/>
    </location>
</feature>
<evidence type="ECO:0000256" key="1">
    <source>
        <dbReference type="ARBA" id="ARBA00004651"/>
    </source>
</evidence>
<reference evidence="8 9" key="1">
    <citation type="submission" date="2018-09" db="EMBL/GenBank/DDBJ databases">
        <title>Genome sequencing of strain 1JSPR-7.</title>
        <authorList>
            <person name="Heo J."/>
            <person name="Kim S.-J."/>
            <person name="Kwon S.-W."/>
        </authorList>
    </citation>
    <scope>NUCLEOTIDE SEQUENCE [LARGE SCALE GENOMIC DNA]</scope>
    <source>
        <strain evidence="8 9">1JSPR-7</strain>
    </source>
</reference>
<dbReference type="InterPro" id="IPR013525">
    <property type="entry name" value="ABC2_TM"/>
</dbReference>
<protein>
    <submittedName>
        <fullName evidence="8">ABC transporter permease</fullName>
    </submittedName>
</protein>
<dbReference type="RefSeq" id="WP_120772200.1">
    <property type="nucleotide sequence ID" value="NZ_CP032627.1"/>
</dbReference>
<dbReference type="AlphaFoldDB" id="A0A387BFC1"/>
<keyword evidence="9" id="KW-1185">Reference proteome</keyword>
<organism evidence="8 9">
    <name type="scientific">Lactococcus allomyrinae</name>
    <dbReference type="NCBI Taxonomy" id="2419773"/>
    <lineage>
        <taxon>Bacteria</taxon>
        <taxon>Bacillati</taxon>
        <taxon>Bacillota</taxon>
        <taxon>Bacilli</taxon>
        <taxon>Lactobacillales</taxon>
        <taxon>Streptococcaceae</taxon>
        <taxon>Lactococcus</taxon>
    </lineage>
</organism>
<sequence length="463" mass="49569">MKNQTWLVAKNIYRNRIKGAGFWALVISPFLLVAVSLLVGLIVSSGGSQTPQMAVVNAPAITQILKADKNLSADLSNISTENEAKTKLEDGKIDGFLLVSDDGYRLITNTRSNIKFDESSLTSALTQVNIAQTASRLSLTSADLKSLLAPAHLTVEKQTATGTTAGGAAAAGANVAVGTIASIFIFVLLMLYVGIIGQEIGNEKSSRIMETLLAATSSNVQYYGKIIGVIMLTATQIGIYVVGFGIAYPFIKDMDQVQAISGMLSGITFGFGIYIVLMAIVGILGYLFLASIVASLVNEQSQVQQATQPIAFLSMIGYIGGIAGAAVPGNVVLKVLSFIPFISPTLMTSRFAIQYSTTAEAWIALILQLLATIAVAKAGEKIYARNVLSYSDEKIIRQLFNNILGKDNKPKIKAEVSETSGKKPWFVKRKSGLGYHPNTWQAWLIIILIVVAIIAARILLVRK</sequence>
<dbReference type="KEGG" id="lact:D7I46_06710"/>
<feature type="transmembrane region" description="Helical" evidence="6">
    <location>
        <begin position="226"/>
        <end position="251"/>
    </location>
</feature>
<dbReference type="EMBL" id="CP032627">
    <property type="protein sequence ID" value="AYG00812.1"/>
    <property type="molecule type" value="Genomic_DNA"/>
</dbReference>
<dbReference type="InterPro" id="IPR051449">
    <property type="entry name" value="ABC-2_transporter_component"/>
</dbReference>
<evidence type="ECO:0000313" key="9">
    <source>
        <dbReference type="Proteomes" id="UP000269374"/>
    </source>
</evidence>
<dbReference type="GO" id="GO:0140359">
    <property type="term" value="F:ABC-type transporter activity"/>
    <property type="evidence" value="ECO:0007669"/>
    <property type="project" value="InterPro"/>
</dbReference>
<proteinExistence type="predicted"/>
<evidence type="ECO:0000256" key="4">
    <source>
        <dbReference type="ARBA" id="ARBA00022989"/>
    </source>
</evidence>
<dbReference type="PANTHER" id="PTHR30294">
    <property type="entry name" value="MEMBRANE COMPONENT OF ABC TRANSPORTER YHHJ-RELATED"/>
    <property type="match status" value="1"/>
</dbReference>
<dbReference type="Pfam" id="PF12698">
    <property type="entry name" value="ABC2_membrane_3"/>
    <property type="match status" value="1"/>
</dbReference>
<name>A0A387BFC1_9LACT</name>
<dbReference type="OrthoDB" id="9768837at2"/>
<comment type="subcellular location">
    <subcellularLocation>
        <location evidence="1">Cell membrane</location>
        <topology evidence="1">Multi-pass membrane protein</topology>
    </subcellularLocation>
</comment>
<keyword evidence="2" id="KW-1003">Cell membrane</keyword>
<feature type="transmembrane region" description="Helical" evidence="6">
    <location>
        <begin position="309"/>
        <end position="329"/>
    </location>
</feature>
<evidence type="ECO:0000256" key="5">
    <source>
        <dbReference type="ARBA" id="ARBA00023136"/>
    </source>
</evidence>
<keyword evidence="5 6" id="KW-0472">Membrane</keyword>
<keyword evidence="4 6" id="KW-1133">Transmembrane helix</keyword>
<accession>A0A387BFC1</accession>
<feature type="transmembrane region" description="Helical" evidence="6">
    <location>
        <begin position="175"/>
        <end position="197"/>
    </location>
</feature>
<keyword evidence="3 6" id="KW-0812">Transmembrane</keyword>
<evidence type="ECO:0000313" key="8">
    <source>
        <dbReference type="EMBL" id="AYG00812.1"/>
    </source>
</evidence>
<gene>
    <name evidence="8" type="ORF">D7I46_06710</name>
</gene>